<evidence type="ECO:0000313" key="3">
    <source>
        <dbReference type="RefSeq" id="XP_011303611.1"/>
    </source>
</evidence>
<protein>
    <submittedName>
        <fullName evidence="3">RNA-binding protein 12</fullName>
    </submittedName>
</protein>
<dbReference type="RefSeq" id="XP_011303611.1">
    <property type="nucleotide sequence ID" value="XM_011305309.1"/>
</dbReference>
<sequence length="152" mass="14042">MIGLSISQTSVTISGSTAKPEIVMKFLVIVLAIWAAAASAAPERERRSLGLPGSLILGGLSPLGLGHAGILGLGVPGVAVVGPASGSVAVVGPSAGSAAVVGPAAPAAAVIGPVGPSAAIVGPAAGATIVAGPAGAIHTGGHGLILPGLIHG</sequence>
<reference evidence="3" key="1">
    <citation type="submission" date="2025-08" db="UniProtKB">
        <authorList>
            <consortium name="RefSeq"/>
        </authorList>
    </citation>
    <scope>IDENTIFICATION</scope>
    <source>
        <strain evidence="3">USDA-PBARC FA_bdor</strain>
        <tissue evidence="3">Whole organism</tissue>
    </source>
</reference>
<accession>A0A9R1TZJ7</accession>
<name>A0A9R1TZJ7_9HYME</name>
<dbReference type="AlphaFoldDB" id="A0A9R1TZJ7"/>
<evidence type="ECO:0000313" key="2">
    <source>
        <dbReference type="Proteomes" id="UP000694866"/>
    </source>
</evidence>
<dbReference type="Proteomes" id="UP000694866">
    <property type="component" value="Unplaced"/>
</dbReference>
<dbReference type="KEGG" id="fas:105266866"/>
<keyword evidence="2" id="KW-1185">Reference proteome</keyword>
<organism evidence="2 3">
    <name type="scientific">Fopius arisanus</name>
    <dbReference type="NCBI Taxonomy" id="64838"/>
    <lineage>
        <taxon>Eukaryota</taxon>
        <taxon>Metazoa</taxon>
        <taxon>Ecdysozoa</taxon>
        <taxon>Arthropoda</taxon>
        <taxon>Hexapoda</taxon>
        <taxon>Insecta</taxon>
        <taxon>Pterygota</taxon>
        <taxon>Neoptera</taxon>
        <taxon>Endopterygota</taxon>
        <taxon>Hymenoptera</taxon>
        <taxon>Apocrita</taxon>
        <taxon>Ichneumonoidea</taxon>
        <taxon>Braconidae</taxon>
        <taxon>Opiinae</taxon>
        <taxon>Fopius</taxon>
    </lineage>
</organism>
<dbReference type="GeneID" id="105266866"/>
<gene>
    <name evidence="3" type="primary">LOC105266866</name>
</gene>
<feature type="transmembrane region" description="Helical" evidence="1">
    <location>
        <begin position="22"/>
        <end position="41"/>
    </location>
</feature>
<evidence type="ECO:0000256" key="1">
    <source>
        <dbReference type="SAM" id="Phobius"/>
    </source>
</evidence>
<keyword evidence="1" id="KW-1133">Transmembrane helix</keyword>
<proteinExistence type="predicted"/>
<keyword evidence="1" id="KW-0472">Membrane</keyword>
<keyword evidence="1" id="KW-0812">Transmembrane</keyword>